<dbReference type="Pfam" id="PF01547">
    <property type="entry name" value="SBP_bac_1"/>
    <property type="match status" value="1"/>
</dbReference>
<proteinExistence type="predicted"/>
<keyword evidence="2 7" id="KW-0732">Signal</keyword>
<comment type="caution">
    <text evidence="8">The sequence shown here is derived from an EMBL/GenBank/DDBJ whole genome shotgun (WGS) entry which is preliminary data.</text>
</comment>
<keyword evidence="1" id="KW-1003">Cell membrane</keyword>
<dbReference type="PANTHER" id="PTHR43649:SF33">
    <property type="entry name" value="POLYGALACTURONAN_RHAMNOGALACTURONAN-BINDING PROTEIN YTCQ"/>
    <property type="match status" value="1"/>
</dbReference>
<dbReference type="Proteomes" id="UP000823618">
    <property type="component" value="Unassembled WGS sequence"/>
</dbReference>
<evidence type="ECO:0000256" key="2">
    <source>
        <dbReference type="ARBA" id="ARBA00022729"/>
    </source>
</evidence>
<dbReference type="InterPro" id="IPR050490">
    <property type="entry name" value="Bact_solute-bd_prot1"/>
</dbReference>
<feature type="signal peptide" evidence="7">
    <location>
        <begin position="1"/>
        <end position="26"/>
    </location>
</feature>
<reference evidence="8" key="1">
    <citation type="submission" date="2020-10" db="EMBL/GenBank/DDBJ databases">
        <authorList>
            <person name="Gilroy R."/>
        </authorList>
    </citation>
    <scope>NUCLEOTIDE SEQUENCE</scope>
    <source>
        <strain evidence="8">E3-2379</strain>
    </source>
</reference>
<evidence type="ECO:0000313" key="8">
    <source>
        <dbReference type="EMBL" id="MBO8464094.1"/>
    </source>
</evidence>
<feature type="compositionally biased region" description="Polar residues" evidence="6">
    <location>
        <begin position="451"/>
        <end position="464"/>
    </location>
</feature>
<dbReference type="AlphaFoldDB" id="A0A9D9I2K0"/>
<evidence type="ECO:0000313" key="9">
    <source>
        <dbReference type="Proteomes" id="UP000823618"/>
    </source>
</evidence>
<keyword evidence="4" id="KW-0564">Palmitate</keyword>
<organism evidence="8 9">
    <name type="scientific">Candidatus Scybalomonas excrementavium</name>
    <dbReference type="NCBI Taxonomy" id="2840943"/>
    <lineage>
        <taxon>Bacteria</taxon>
        <taxon>Bacillati</taxon>
        <taxon>Bacillota</taxon>
        <taxon>Clostridia</taxon>
        <taxon>Lachnospirales</taxon>
        <taxon>Lachnospiraceae</taxon>
        <taxon>Lachnospiraceae incertae sedis</taxon>
        <taxon>Candidatus Scybalomonas</taxon>
    </lineage>
</organism>
<dbReference type="PROSITE" id="PS51257">
    <property type="entry name" value="PROKAR_LIPOPROTEIN"/>
    <property type="match status" value="1"/>
</dbReference>
<accession>A0A9D9I2K0</accession>
<name>A0A9D9I2K0_9FIRM</name>
<keyword evidence="5" id="KW-0449">Lipoprotein</keyword>
<evidence type="ECO:0000256" key="4">
    <source>
        <dbReference type="ARBA" id="ARBA00023139"/>
    </source>
</evidence>
<evidence type="ECO:0000256" key="1">
    <source>
        <dbReference type="ARBA" id="ARBA00022475"/>
    </source>
</evidence>
<evidence type="ECO:0000256" key="5">
    <source>
        <dbReference type="ARBA" id="ARBA00023288"/>
    </source>
</evidence>
<dbReference type="PANTHER" id="PTHR43649">
    <property type="entry name" value="ARABINOSE-BINDING PROTEIN-RELATED"/>
    <property type="match status" value="1"/>
</dbReference>
<keyword evidence="3" id="KW-0472">Membrane</keyword>
<sequence>MRKGIMKKAFALSLSAIMMLSMTACGGNSTDKDTTKEGDSAKTDSSVTLDQIKLGEDYTDLKADLKFLTHRTDIVDTDFKRYIEEFNKMYPNITVTYEPITDYANDVTTRLSTGDWGDICMLPTTVDKDELGNYFQVLGQYDALSESYDMLNNFRYGEDVYGIPSMANAQGVVYNKAVFEKAGITEIPKTPDDFIAALKAIKEKTDAIPLYTNFAADWTMSAWDAYISGSATGDPDFMNVGMLKGKAPFSDRGDGTGPYAVYNVLYEAIKQGLTEDDPTTTDWEGSKGMINRGEIGTMVLGSWAVTQMQQAGEHGDDIGYMPFPITVNGKQYATAGPDYCYGINVNSSNDNKIAAMCYIKYLVEQSDYAQAAGALSVVKGSELPEVLQAFDGVELVVDNPAKEGEETLFGDVNNDSELGLNVSGAIPKQVVEEATSGSKTMKEMSDEWNKAWNSAQESNGIDPQ</sequence>
<feature type="compositionally biased region" description="Basic and acidic residues" evidence="6">
    <location>
        <begin position="440"/>
        <end position="449"/>
    </location>
</feature>
<gene>
    <name evidence="8" type="ORF">IAC13_09205</name>
</gene>
<evidence type="ECO:0000256" key="7">
    <source>
        <dbReference type="SAM" id="SignalP"/>
    </source>
</evidence>
<dbReference type="EMBL" id="JADIML010000261">
    <property type="protein sequence ID" value="MBO8464094.1"/>
    <property type="molecule type" value="Genomic_DNA"/>
</dbReference>
<reference evidence="8" key="2">
    <citation type="journal article" date="2021" name="PeerJ">
        <title>Extensive microbial diversity within the chicken gut microbiome revealed by metagenomics and culture.</title>
        <authorList>
            <person name="Gilroy R."/>
            <person name="Ravi A."/>
            <person name="Getino M."/>
            <person name="Pursley I."/>
            <person name="Horton D.L."/>
            <person name="Alikhan N.F."/>
            <person name="Baker D."/>
            <person name="Gharbi K."/>
            <person name="Hall N."/>
            <person name="Watson M."/>
            <person name="Adriaenssens E.M."/>
            <person name="Foster-Nyarko E."/>
            <person name="Jarju S."/>
            <person name="Secka A."/>
            <person name="Antonio M."/>
            <person name="Oren A."/>
            <person name="Chaudhuri R.R."/>
            <person name="La Ragione R."/>
            <person name="Hildebrand F."/>
            <person name="Pallen M.J."/>
        </authorList>
    </citation>
    <scope>NUCLEOTIDE SEQUENCE</scope>
    <source>
        <strain evidence="8">E3-2379</strain>
    </source>
</reference>
<protein>
    <submittedName>
        <fullName evidence="8">Extracellular solute-binding protein</fullName>
    </submittedName>
</protein>
<feature type="chain" id="PRO_5038724307" evidence="7">
    <location>
        <begin position="27"/>
        <end position="464"/>
    </location>
</feature>
<dbReference type="InterPro" id="IPR006059">
    <property type="entry name" value="SBP"/>
</dbReference>
<feature type="region of interest" description="Disordered" evidence="6">
    <location>
        <begin position="435"/>
        <end position="464"/>
    </location>
</feature>
<dbReference type="Gene3D" id="3.40.190.10">
    <property type="entry name" value="Periplasmic binding protein-like II"/>
    <property type="match status" value="2"/>
</dbReference>
<dbReference type="SUPFAM" id="SSF53850">
    <property type="entry name" value="Periplasmic binding protein-like II"/>
    <property type="match status" value="1"/>
</dbReference>
<evidence type="ECO:0000256" key="6">
    <source>
        <dbReference type="SAM" id="MobiDB-lite"/>
    </source>
</evidence>
<evidence type="ECO:0000256" key="3">
    <source>
        <dbReference type="ARBA" id="ARBA00023136"/>
    </source>
</evidence>